<comment type="caution">
    <text evidence="2">The sequence shown here is derived from an EMBL/GenBank/DDBJ whole genome shotgun (WGS) entry which is preliminary data.</text>
</comment>
<evidence type="ECO:0000313" key="3">
    <source>
        <dbReference type="Proteomes" id="UP001627154"/>
    </source>
</evidence>
<name>A0ABD2VU57_9HYME</name>
<dbReference type="InterPro" id="IPR036397">
    <property type="entry name" value="RNaseH_sf"/>
</dbReference>
<evidence type="ECO:0000259" key="1">
    <source>
        <dbReference type="Pfam" id="PF13358"/>
    </source>
</evidence>
<dbReference type="PANTHER" id="PTHR23022">
    <property type="entry name" value="TRANSPOSABLE ELEMENT-RELATED"/>
    <property type="match status" value="1"/>
</dbReference>
<evidence type="ECO:0000313" key="2">
    <source>
        <dbReference type="EMBL" id="KAL3384250.1"/>
    </source>
</evidence>
<dbReference type="EMBL" id="JBJJXI010000177">
    <property type="protein sequence ID" value="KAL3384250.1"/>
    <property type="molecule type" value="Genomic_DNA"/>
</dbReference>
<reference evidence="2 3" key="1">
    <citation type="journal article" date="2024" name="bioRxiv">
        <title>A reference genome for Trichogramma kaykai: A tiny desert-dwelling parasitoid wasp with competing sex-ratio distorters.</title>
        <authorList>
            <person name="Culotta J."/>
            <person name="Lindsey A.R."/>
        </authorList>
    </citation>
    <scope>NUCLEOTIDE SEQUENCE [LARGE SCALE GENOMIC DNA]</scope>
    <source>
        <strain evidence="2 3">KSX58</strain>
    </source>
</reference>
<sequence>MDRANFVPNNANLGLLQGLIEAGLSDTVIGERLGINRSTVWRWRARLDADLPLEDGRGGNSGVHKVSDEQLIGAVGRLEREPFASLELVNREGNFGVTTKTLSKAIQQRTDIRFRRPAKKPQLRCANEVARLLYAQQHVGRTPEQWRKTVFMDEKTFSSTKDGRVGVWRPIGTRLDKEYVKETTISGRHSIAFWGCMTGDGMSQLFEVDRTLTSPQYLDILDNWFYPSILEHYPDEDEIFIVEDNSPIHTARVIREWYDEHPHLRRLGHPARSPDLNVIENMWAMLTSKWIPADVATPNAMRQKLNADFTALRNNRAYFETLTSSMPRRLQSIIDRDGSHINY</sequence>
<organism evidence="2 3">
    <name type="scientific">Trichogramma kaykai</name>
    <dbReference type="NCBI Taxonomy" id="54128"/>
    <lineage>
        <taxon>Eukaryota</taxon>
        <taxon>Metazoa</taxon>
        <taxon>Ecdysozoa</taxon>
        <taxon>Arthropoda</taxon>
        <taxon>Hexapoda</taxon>
        <taxon>Insecta</taxon>
        <taxon>Pterygota</taxon>
        <taxon>Neoptera</taxon>
        <taxon>Endopterygota</taxon>
        <taxon>Hymenoptera</taxon>
        <taxon>Apocrita</taxon>
        <taxon>Proctotrupomorpha</taxon>
        <taxon>Chalcidoidea</taxon>
        <taxon>Trichogrammatidae</taxon>
        <taxon>Trichogramma</taxon>
    </lineage>
</organism>
<feature type="domain" description="Tc1-like transposase DDE" evidence="1">
    <location>
        <begin position="149"/>
        <end position="292"/>
    </location>
</feature>
<dbReference type="PANTHER" id="PTHR23022:SF134">
    <property type="entry name" value="TRANSPOSABLE ELEMENT TC1 TRANSPOSASE"/>
    <property type="match status" value="1"/>
</dbReference>
<dbReference type="Gene3D" id="3.30.420.10">
    <property type="entry name" value="Ribonuclease H-like superfamily/Ribonuclease H"/>
    <property type="match status" value="1"/>
</dbReference>
<protein>
    <recommendedName>
        <fullName evidence="1">Tc1-like transposase DDE domain-containing protein</fullName>
    </recommendedName>
</protein>
<gene>
    <name evidence="2" type="ORF">TKK_020031</name>
</gene>
<dbReference type="Proteomes" id="UP001627154">
    <property type="component" value="Unassembled WGS sequence"/>
</dbReference>
<keyword evidence="3" id="KW-1185">Reference proteome</keyword>
<dbReference type="Pfam" id="PF13384">
    <property type="entry name" value="HTH_23"/>
    <property type="match status" value="1"/>
</dbReference>
<accession>A0ABD2VU57</accession>
<proteinExistence type="predicted"/>
<dbReference type="AlphaFoldDB" id="A0ABD2VU57"/>
<dbReference type="InterPro" id="IPR052338">
    <property type="entry name" value="Transposase_5"/>
</dbReference>
<dbReference type="InterPro" id="IPR038717">
    <property type="entry name" value="Tc1-like_DDE_dom"/>
</dbReference>
<dbReference type="Pfam" id="PF13358">
    <property type="entry name" value="DDE_3"/>
    <property type="match status" value="1"/>
</dbReference>